<sequence length="85" mass="9580">MSQYRVISKECPVINETISLTCEYSAPPGTFGSKLMSTRCDGSHICDSSSNEECPILKNFLDSSFGIFIWKTILKCSHFYTCYFA</sequence>
<evidence type="ECO:0000313" key="2">
    <source>
        <dbReference type="Proteomes" id="UP001510562"/>
    </source>
</evidence>
<dbReference type="Proteomes" id="UP001510562">
    <property type="component" value="Plasmid unnamed"/>
</dbReference>
<keyword evidence="2" id="KW-1185">Reference proteome</keyword>
<keyword evidence="1" id="KW-0614">Plasmid</keyword>
<geneLocation type="plasmid" evidence="1 2">
    <name>unnamed</name>
</geneLocation>
<protein>
    <submittedName>
        <fullName evidence="1">Uncharacterized protein</fullName>
    </submittedName>
</protein>
<name>A0AC59G4P4_CLODI</name>
<proteinExistence type="predicted"/>
<gene>
    <name evidence="1" type="ORF">CDIF1296T_03856</name>
</gene>
<accession>A0AC59G4P4</accession>
<reference evidence="1 2" key="1">
    <citation type="journal article" date="2015" name="Genome Announc.">
        <title>Complete Genome Sequence of the Clostridium difficile Type Strain DSM 1296T.</title>
        <authorList>
            <person name="Riedel T."/>
            <person name="Bunk B."/>
            <person name="Wittmann J."/>
            <person name="Thurmer A."/>
            <person name="Sproer C."/>
            <person name="Gronow S."/>
            <person name="Liesegang H."/>
            <person name="Daniel R."/>
            <person name="Overmann J."/>
        </authorList>
    </citation>
    <scope>NUCLEOTIDE SEQUENCE [LARGE SCALE GENOMIC DNA]</scope>
    <source>
        <strain evidence="2">ATCC 9689 / DSM 1296 / BCRC 10642 / JCM 1296 / NCIMB 10666 / NCTC 11209 / 90556-M6S</strain>
    </source>
</reference>
<dbReference type="EMBL" id="CP011969">
    <property type="protein sequence ID" value="AKP44649.1"/>
    <property type="molecule type" value="Genomic_DNA"/>
</dbReference>
<evidence type="ECO:0000313" key="1">
    <source>
        <dbReference type="EMBL" id="AKP44649.1"/>
    </source>
</evidence>
<organism evidence="1 2">
    <name type="scientific">Clostridioides difficile ATCC 9689 = DSM 1296</name>
    <dbReference type="NCBI Taxonomy" id="1121308"/>
    <lineage>
        <taxon>Bacteria</taxon>
        <taxon>Bacillati</taxon>
        <taxon>Bacillota</taxon>
        <taxon>Clostridia</taxon>
        <taxon>Peptostreptococcales</taxon>
        <taxon>Peptostreptococcaceae</taxon>
        <taxon>Clostridioides</taxon>
    </lineage>
</organism>